<evidence type="ECO:0000256" key="1">
    <source>
        <dbReference type="SAM" id="Phobius"/>
    </source>
</evidence>
<reference evidence="2 3" key="1">
    <citation type="journal article" date="2016" name="Mol. Biol. Evol.">
        <title>Comparative Genomics of Early-Diverging Mushroom-Forming Fungi Provides Insights into the Origins of Lignocellulose Decay Capabilities.</title>
        <authorList>
            <person name="Nagy L.G."/>
            <person name="Riley R."/>
            <person name="Tritt A."/>
            <person name="Adam C."/>
            <person name="Daum C."/>
            <person name="Floudas D."/>
            <person name="Sun H."/>
            <person name="Yadav J.S."/>
            <person name="Pangilinan J."/>
            <person name="Larsson K.H."/>
            <person name="Matsuura K."/>
            <person name="Barry K."/>
            <person name="Labutti K."/>
            <person name="Kuo R."/>
            <person name="Ohm R.A."/>
            <person name="Bhattacharya S.S."/>
            <person name="Shirouzu T."/>
            <person name="Yoshinaga Y."/>
            <person name="Martin F.M."/>
            <person name="Grigoriev I.V."/>
            <person name="Hibbett D.S."/>
        </authorList>
    </citation>
    <scope>NUCLEOTIDE SEQUENCE [LARGE SCALE GENOMIC DNA]</scope>
    <source>
        <strain evidence="2 3">TUFC12733</strain>
    </source>
</reference>
<dbReference type="Proteomes" id="UP000076738">
    <property type="component" value="Unassembled WGS sequence"/>
</dbReference>
<proteinExistence type="predicted"/>
<evidence type="ECO:0000313" key="2">
    <source>
        <dbReference type="EMBL" id="KZO95477.1"/>
    </source>
</evidence>
<feature type="transmembrane region" description="Helical" evidence="1">
    <location>
        <begin position="139"/>
        <end position="163"/>
    </location>
</feature>
<dbReference type="EMBL" id="KV417289">
    <property type="protein sequence ID" value="KZO95477.1"/>
    <property type="molecule type" value="Genomic_DNA"/>
</dbReference>
<evidence type="ECO:0008006" key="4">
    <source>
        <dbReference type="Google" id="ProtNLM"/>
    </source>
</evidence>
<keyword evidence="1" id="KW-0472">Membrane</keyword>
<dbReference type="AlphaFoldDB" id="A0A167LA16"/>
<protein>
    <recommendedName>
        <fullName evidence="4">Tetraspannin-domain-containing protein</fullName>
    </recommendedName>
</protein>
<feature type="transmembrane region" description="Helical" evidence="1">
    <location>
        <begin position="12"/>
        <end position="37"/>
    </location>
</feature>
<sequence length="214" mass="23121">METFCCCIPVRFGVFILSLLTAAGGGLVSGVSWAQFVKLGSDATTEQKVILIIAGVIYGLLAIFSIFGFIGSVIASRPLVKSYSVILWINFLLSLVAGGLAIWQLFAGNAVQTVIDSCQASDPNATVDDCTDAYKVVRIVYIVVYAVFELIVLYACVIVSRYVDQLSQEKMFHSVENMEHAMAHQQPVIIQQPVYGNPAYAPLPAGSSPYVNKA</sequence>
<keyword evidence="1" id="KW-0812">Transmembrane</keyword>
<keyword evidence="1" id="KW-1133">Transmembrane helix</keyword>
<keyword evidence="3" id="KW-1185">Reference proteome</keyword>
<evidence type="ECO:0000313" key="3">
    <source>
        <dbReference type="Proteomes" id="UP000076738"/>
    </source>
</evidence>
<accession>A0A167LA16</accession>
<feature type="transmembrane region" description="Helical" evidence="1">
    <location>
        <begin position="49"/>
        <end position="73"/>
    </location>
</feature>
<feature type="transmembrane region" description="Helical" evidence="1">
    <location>
        <begin position="85"/>
        <end position="106"/>
    </location>
</feature>
<dbReference type="OrthoDB" id="3239304at2759"/>
<name>A0A167LA16_CALVF</name>
<organism evidence="2 3">
    <name type="scientific">Calocera viscosa (strain TUFC12733)</name>
    <dbReference type="NCBI Taxonomy" id="1330018"/>
    <lineage>
        <taxon>Eukaryota</taxon>
        <taxon>Fungi</taxon>
        <taxon>Dikarya</taxon>
        <taxon>Basidiomycota</taxon>
        <taxon>Agaricomycotina</taxon>
        <taxon>Dacrymycetes</taxon>
        <taxon>Dacrymycetales</taxon>
        <taxon>Dacrymycetaceae</taxon>
        <taxon>Calocera</taxon>
    </lineage>
</organism>
<gene>
    <name evidence="2" type="ORF">CALVIDRAFT_172194</name>
</gene>
<dbReference type="STRING" id="1330018.A0A167LA16"/>